<keyword evidence="4 7" id="KW-0560">Oxidoreductase</keyword>
<dbReference type="InterPro" id="IPR014026">
    <property type="entry name" value="UDP-Glc/GDP-Man_DH_dimer"/>
</dbReference>
<evidence type="ECO:0000256" key="10">
    <source>
        <dbReference type="PIRSR" id="PIRSR500134-3"/>
    </source>
</evidence>
<dbReference type="GO" id="GO:0000271">
    <property type="term" value="P:polysaccharide biosynthetic process"/>
    <property type="evidence" value="ECO:0007669"/>
    <property type="project" value="InterPro"/>
</dbReference>
<evidence type="ECO:0000256" key="6">
    <source>
        <dbReference type="ARBA" id="ARBA00047473"/>
    </source>
</evidence>
<dbReference type="InterPro" id="IPR017476">
    <property type="entry name" value="UDP-Glc/GDP-Man"/>
</dbReference>
<dbReference type="OrthoDB" id="9803238at2"/>
<dbReference type="Proteomes" id="UP000233440">
    <property type="component" value="Unassembled WGS sequence"/>
</dbReference>
<feature type="binding site" evidence="9">
    <location>
        <position position="260"/>
    </location>
    <ligand>
        <name>substrate</name>
    </ligand>
</feature>
<evidence type="ECO:0000256" key="7">
    <source>
        <dbReference type="PIRNR" id="PIRNR000124"/>
    </source>
</evidence>
<evidence type="ECO:0000256" key="5">
    <source>
        <dbReference type="ARBA" id="ARBA00023027"/>
    </source>
</evidence>
<evidence type="ECO:0000256" key="9">
    <source>
        <dbReference type="PIRSR" id="PIRSR500134-2"/>
    </source>
</evidence>
<dbReference type="InterPro" id="IPR036220">
    <property type="entry name" value="UDP-Glc/GDP-Man_DH_C_sf"/>
</dbReference>
<comment type="similarity">
    <text evidence="2 7">Belongs to the UDP-glucose/GDP-mannose dehydrogenase family.</text>
</comment>
<feature type="binding site" evidence="10">
    <location>
        <position position="86"/>
    </location>
    <ligand>
        <name>NAD(+)</name>
        <dbReference type="ChEBI" id="CHEBI:57540"/>
    </ligand>
</feature>
<evidence type="ECO:0000256" key="8">
    <source>
        <dbReference type="PIRSR" id="PIRSR500134-1"/>
    </source>
</evidence>
<dbReference type="SMART" id="SM00984">
    <property type="entry name" value="UDPG_MGDP_dh_C"/>
    <property type="match status" value="1"/>
</dbReference>
<dbReference type="InterPro" id="IPR028357">
    <property type="entry name" value="UDPglc_DH_bac"/>
</dbReference>
<feature type="binding site" evidence="9">
    <location>
        <position position="323"/>
    </location>
    <ligand>
        <name>substrate</name>
    </ligand>
</feature>
<feature type="binding site" evidence="9">
    <location>
        <begin position="155"/>
        <end position="158"/>
    </location>
    <ligand>
        <name>substrate</name>
    </ligand>
</feature>
<dbReference type="GO" id="GO:0003979">
    <property type="term" value="F:UDP-glucose 6-dehydrogenase activity"/>
    <property type="evidence" value="ECO:0007669"/>
    <property type="project" value="UniProtKB-EC"/>
</dbReference>
<comment type="caution">
    <text evidence="12">The sequence shown here is derived from an EMBL/GenBank/DDBJ whole genome shotgun (WGS) entry which is preliminary data.</text>
</comment>
<feature type="binding site" evidence="10">
    <location>
        <position position="158"/>
    </location>
    <ligand>
        <name>NAD(+)</name>
        <dbReference type="ChEBI" id="CHEBI:57540"/>
    </ligand>
</feature>
<dbReference type="Gene3D" id="1.20.5.100">
    <property type="entry name" value="Cytochrome c1, transmembrane anchor, C-terminal"/>
    <property type="match status" value="1"/>
</dbReference>
<dbReference type="InterPro" id="IPR036291">
    <property type="entry name" value="NAD(P)-bd_dom_sf"/>
</dbReference>
<feature type="binding site" evidence="10">
    <location>
        <position position="30"/>
    </location>
    <ligand>
        <name>NAD(+)</name>
        <dbReference type="ChEBI" id="CHEBI:57540"/>
    </ligand>
</feature>
<dbReference type="GO" id="GO:0051287">
    <property type="term" value="F:NAD binding"/>
    <property type="evidence" value="ECO:0007669"/>
    <property type="project" value="InterPro"/>
</dbReference>
<feature type="domain" description="UDP-glucose/GDP-mannose dehydrogenase C-terminal" evidence="11">
    <location>
        <begin position="316"/>
        <end position="417"/>
    </location>
</feature>
<dbReference type="RefSeq" id="WP_101354330.1">
    <property type="nucleotide sequence ID" value="NZ_PIQO01000007.1"/>
</dbReference>
<dbReference type="Gene3D" id="3.40.50.720">
    <property type="entry name" value="NAD(P)-binding Rossmann-like Domain"/>
    <property type="match status" value="2"/>
</dbReference>
<proteinExistence type="inferred from homology"/>
<dbReference type="SUPFAM" id="SSF51735">
    <property type="entry name" value="NAD(P)-binding Rossmann-fold domains"/>
    <property type="match status" value="1"/>
</dbReference>
<dbReference type="EC" id="1.1.1.22" evidence="3 7"/>
<gene>
    <name evidence="12" type="ORF">CWO92_11410</name>
</gene>
<keyword evidence="5 7" id="KW-0520">NAD</keyword>
<dbReference type="EMBL" id="PIQO01000007">
    <property type="protein sequence ID" value="PKR84964.1"/>
    <property type="molecule type" value="Genomic_DNA"/>
</dbReference>
<evidence type="ECO:0000256" key="1">
    <source>
        <dbReference type="ARBA" id="ARBA00004701"/>
    </source>
</evidence>
<dbReference type="NCBIfam" id="TIGR03026">
    <property type="entry name" value="NDP-sugDHase"/>
    <property type="match status" value="1"/>
</dbReference>
<accession>A0A2N3LK78</accession>
<organism evidence="12 13">
    <name type="scientific">Heyndrickxia camelliae</name>
    <dbReference type="NCBI Taxonomy" id="1707093"/>
    <lineage>
        <taxon>Bacteria</taxon>
        <taxon>Bacillati</taxon>
        <taxon>Bacillota</taxon>
        <taxon>Bacilli</taxon>
        <taxon>Bacillales</taxon>
        <taxon>Bacillaceae</taxon>
        <taxon>Heyndrickxia</taxon>
    </lineage>
</organism>
<dbReference type="GO" id="GO:0006065">
    <property type="term" value="P:UDP-glucuronate biosynthetic process"/>
    <property type="evidence" value="ECO:0007669"/>
    <property type="project" value="UniProtKB-UniPathway"/>
</dbReference>
<dbReference type="UniPathway" id="UPA00038">
    <property type="reaction ID" value="UER00491"/>
</dbReference>
<sequence>MKIGVIGAGYVGTTTSIVFAKYGYQVTLMDTNLEKIKTLYQSKLPFYEEGLKELLHDYIVEQRLSFTNSMEEIMKECNILFITVGTPSLENGKADLSFVEEVVTQMAKYMDDYKVIVIKSTVPVGTGDKLNDILKNELKIRNKAPTFDLVSNPEFLREGKALFDALYPDRVIVGCESTKAREIMKELYKDVDTSILFTTIKEAEMIKYASNAFLATKISFINELARLCDGKGVNINQVALGMGMDKRIGPDFLQAGIGYGGSCFPKDIKALLALAFDMDTPMPILQAVKDINETQSQWFMKKVKQELGNLEEKRIAILGLTFKPKTDDIREAPALKVIDYLLKNKASVTAYDPQGSEHVKKIYPTVTYTPTPLQALEDADAVLLLTEWQEILDIDWECAKSIISNPLLFDGRNALSPSNMMKLGYRYFGVGNTNF</sequence>
<dbReference type="PIRSF" id="PIRSF500134">
    <property type="entry name" value="UDPglc_DH_bac"/>
    <property type="match status" value="1"/>
</dbReference>
<evidence type="ECO:0000313" key="12">
    <source>
        <dbReference type="EMBL" id="PKR84964.1"/>
    </source>
</evidence>
<name>A0A2N3LK78_9BACI</name>
<feature type="binding site" evidence="9">
    <location>
        <begin position="252"/>
        <end position="256"/>
    </location>
    <ligand>
        <name>substrate</name>
    </ligand>
</feature>
<feature type="binding site" evidence="10">
    <location>
        <position position="266"/>
    </location>
    <ligand>
        <name>NAD(+)</name>
        <dbReference type="ChEBI" id="CHEBI:57540"/>
    </ligand>
</feature>
<evidence type="ECO:0000256" key="2">
    <source>
        <dbReference type="ARBA" id="ARBA00006601"/>
    </source>
</evidence>
<dbReference type="PANTHER" id="PTHR43750:SF3">
    <property type="entry name" value="UDP-GLUCOSE 6-DEHYDROGENASE TUAD"/>
    <property type="match status" value="1"/>
</dbReference>
<dbReference type="PANTHER" id="PTHR43750">
    <property type="entry name" value="UDP-GLUCOSE 6-DEHYDROGENASE TUAD"/>
    <property type="match status" value="1"/>
</dbReference>
<evidence type="ECO:0000313" key="13">
    <source>
        <dbReference type="Proteomes" id="UP000233440"/>
    </source>
</evidence>
<feature type="binding site" evidence="10">
    <location>
        <position position="330"/>
    </location>
    <ligand>
        <name>NAD(+)</name>
        <dbReference type="ChEBI" id="CHEBI:57540"/>
    </ligand>
</feature>
<dbReference type="InterPro" id="IPR001732">
    <property type="entry name" value="UDP-Glc/GDP-Man_DH_N"/>
</dbReference>
<dbReference type="PIRSF" id="PIRSF000124">
    <property type="entry name" value="UDPglc_GDPman_dh"/>
    <property type="match status" value="1"/>
</dbReference>
<reference evidence="12 13" key="1">
    <citation type="submission" date="2017-11" db="EMBL/GenBank/DDBJ databases">
        <title>Bacillus camelliae sp. nov., isolated from pu'er tea.</title>
        <authorList>
            <person name="Niu L."/>
        </authorList>
    </citation>
    <scope>NUCLEOTIDE SEQUENCE [LARGE SCALE GENOMIC DNA]</scope>
    <source>
        <strain evidence="12 13">7578-1</strain>
    </source>
</reference>
<dbReference type="InterPro" id="IPR014027">
    <property type="entry name" value="UDP-Glc/GDP-Man_DH_C"/>
</dbReference>
<comment type="catalytic activity">
    <reaction evidence="6 7">
        <text>UDP-alpha-D-glucose + 2 NAD(+) + H2O = UDP-alpha-D-glucuronate + 2 NADH + 3 H(+)</text>
        <dbReference type="Rhea" id="RHEA:23596"/>
        <dbReference type="ChEBI" id="CHEBI:15377"/>
        <dbReference type="ChEBI" id="CHEBI:15378"/>
        <dbReference type="ChEBI" id="CHEBI:57540"/>
        <dbReference type="ChEBI" id="CHEBI:57945"/>
        <dbReference type="ChEBI" id="CHEBI:58052"/>
        <dbReference type="ChEBI" id="CHEBI:58885"/>
        <dbReference type="EC" id="1.1.1.22"/>
    </reaction>
</comment>
<dbReference type="Pfam" id="PF03721">
    <property type="entry name" value="UDPG_MGDP_dh_N"/>
    <property type="match status" value="1"/>
</dbReference>
<protein>
    <recommendedName>
        <fullName evidence="3 7">UDP-glucose 6-dehydrogenase</fullName>
        <ecNumber evidence="3 7">1.1.1.22</ecNumber>
    </recommendedName>
</protein>
<dbReference type="SUPFAM" id="SSF52413">
    <property type="entry name" value="UDP-glucose/GDP-mannose dehydrogenase C-terminal domain"/>
    <property type="match status" value="1"/>
</dbReference>
<dbReference type="InterPro" id="IPR008927">
    <property type="entry name" value="6-PGluconate_DH-like_C_sf"/>
</dbReference>
<dbReference type="AlphaFoldDB" id="A0A2N3LK78"/>
<dbReference type="Pfam" id="PF03720">
    <property type="entry name" value="UDPG_MGDP_dh_C"/>
    <property type="match status" value="1"/>
</dbReference>
<evidence type="ECO:0000259" key="11">
    <source>
        <dbReference type="SMART" id="SM00984"/>
    </source>
</evidence>
<feature type="binding site" evidence="10">
    <location>
        <position position="35"/>
    </location>
    <ligand>
        <name>NAD(+)</name>
        <dbReference type="ChEBI" id="CHEBI:57540"/>
    </ligand>
</feature>
<feature type="binding site" evidence="9">
    <location>
        <position position="207"/>
    </location>
    <ligand>
        <name>substrate</name>
    </ligand>
</feature>
<dbReference type="Pfam" id="PF00984">
    <property type="entry name" value="UDPG_MGDP_dh"/>
    <property type="match status" value="1"/>
</dbReference>
<dbReference type="SUPFAM" id="SSF48179">
    <property type="entry name" value="6-phosphogluconate dehydrogenase C-terminal domain-like"/>
    <property type="match status" value="1"/>
</dbReference>
<keyword evidence="13" id="KW-1185">Reference proteome</keyword>
<evidence type="ECO:0000256" key="4">
    <source>
        <dbReference type="ARBA" id="ARBA00023002"/>
    </source>
</evidence>
<evidence type="ECO:0000256" key="3">
    <source>
        <dbReference type="ARBA" id="ARBA00012954"/>
    </source>
</evidence>
<comment type="pathway">
    <text evidence="1">Nucleotide-sugar biosynthesis; UDP-alpha-D-glucuronate biosynthesis; UDP-alpha-D-glucuronate from UDP-alpha-D-glucose: step 1/1.</text>
</comment>
<feature type="binding site" evidence="10">
    <location>
        <position position="121"/>
    </location>
    <ligand>
        <name>NAD(+)</name>
        <dbReference type="ChEBI" id="CHEBI:57540"/>
    </ligand>
</feature>
<feature type="active site" description="Nucleophile" evidence="8">
    <location>
        <position position="263"/>
    </location>
</feature>